<evidence type="ECO:0000313" key="3">
    <source>
        <dbReference type="Proteomes" id="UP000190797"/>
    </source>
</evidence>
<dbReference type="KEGG" id="noa:BKM31_19890"/>
<dbReference type="EMBL" id="CP017717">
    <property type="protein sequence ID" value="AQZ63423.1"/>
    <property type="molecule type" value="Genomic_DNA"/>
</dbReference>
<name>A0A1U9ZZM9_9ACTN</name>
<keyword evidence="1" id="KW-0732">Signal</keyword>
<evidence type="ECO:0000256" key="1">
    <source>
        <dbReference type="SAM" id="SignalP"/>
    </source>
</evidence>
<dbReference type="STRING" id="1909395.BKM31_19890"/>
<feature type="signal peptide" evidence="1">
    <location>
        <begin position="1"/>
        <end position="21"/>
    </location>
</feature>
<keyword evidence="3" id="KW-1185">Reference proteome</keyword>
<reference evidence="3" key="1">
    <citation type="journal article" date="2017" name="Med. Chem. Commun.">
        <title>Nonomuraea sp. ATCC 55076 harbours the largest actinomycete chromosome to date and the kistamicin biosynthetic gene cluster.</title>
        <authorList>
            <person name="Nazari B."/>
            <person name="Forneris C.C."/>
            <person name="Gibson M.I."/>
            <person name="Moon K."/>
            <person name="Schramma K.R."/>
            <person name="Seyedsayamdost M.R."/>
        </authorList>
    </citation>
    <scope>NUCLEOTIDE SEQUENCE [LARGE SCALE GENOMIC DNA]</scope>
    <source>
        <strain evidence="3">ATCC 55076</strain>
    </source>
</reference>
<accession>A0A1U9ZZM9</accession>
<organism evidence="2 3">
    <name type="scientific">[Actinomadura] parvosata subsp. kistnae</name>
    <dbReference type="NCBI Taxonomy" id="1909395"/>
    <lineage>
        <taxon>Bacteria</taxon>
        <taxon>Bacillati</taxon>
        <taxon>Actinomycetota</taxon>
        <taxon>Actinomycetes</taxon>
        <taxon>Streptosporangiales</taxon>
        <taxon>Streptosporangiaceae</taxon>
        <taxon>Nonomuraea</taxon>
    </lineage>
</organism>
<sequence>MPVTAVFASAALCLLPVADHARGPVTTAQDCSPARPAEVAGPPPPTGARAFICAVRTDKALGLATSTPDQVLLAHGHRLCAAYTRDDPDEPARLDAAEGVDVRELYGLLAPICPAADATVEADLAAADREFAESDAKERRKCAATPRHRPLIAPAKAVRLEDPRWPGTGMELYAPGTGAGVPVQSLKNGLVGAGPGHVAVRTHAGLPACVTLETYALRPPVETKGWDHVAEAGYDHRGGRMFFRASTGGMELPDLSLDGRTGHYRIRVHFAWFRGEGGKRRSQRLLIMAYPGQGDDLVTYRKPPGR</sequence>
<evidence type="ECO:0000313" key="2">
    <source>
        <dbReference type="EMBL" id="AQZ63423.1"/>
    </source>
</evidence>
<dbReference type="AlphaFoldDB" id="A0A1U9ZZM9"/>
<protein>
    <submittedName>
        <fullName evidence="2">Uncharacterized protein</fullName>
    </submittedName>
</protein>
<proteinExistence type="predicted"/>
<dbReference type="Proteomes" id="UP000190797">
    <property type="component" value="Chromosome"/>
</dbReference>
<gene>
    <name evidence="2" type="ORF">BKM31_19890</name>
</gene>
<feature type="chain" id="PRO_5039076577" evidence="1">
    <location>
        <begin position="22"/>
        <end position="306"/>
    </location>
</feature>